<accession>A0A226F1X3</accession>
<evidence type="ECO:0000256" key="1">
    <source>
        <dbReference type="SAM" id="Phobius"/>
    </source>
</evidence>
<name>A0A226F1X3_FOLCA</name>
<keyword evidence="1" id="KW-1133">Transmembrane helix</keyword>
<protein>
    <submittedName>
        <fullName evidence="2">Uncharacterized protein</fullName>
    </submittedName>
</protein>
<keyword evidence="1" id="KW-0472">Membrane</keyword>
<reference evidence="2 3" key="1">
    <citation type="submission" date="2015-12" db="EMBL/GenBank/DDBJ databases">
        <title>The genome of Folsomia candida.</title>
        <authorList>
            <person name="Faddeeva A."/>
            <person name="Derks M.F."/>
            <person name="Anvar Y."/>
            <person name="Smit S."/>
            <person name="Van Straalen N."/>
            <person name="Roelofs D."/>
        </authorList>
    </citation>
    <scope>NUCLEOTIDE SEQUENCE [LARGE SCALE GENOMIC DNA]</scope>
    <source>
        <strain evidence="2 3">VU population</strain>
        <tissue evidence="2">Whole body</tissue>
    </source>
</reference>
<keyword evidence="3" id="KW-1185">Reference proteome</keyword>
<keyword evidence="1" id="KW-0812">Transmembrane</keyword>
<gene>
    <name evidence="2" type="ORF">Fcan01_00346</name>
</gene>
<feature type="transmembrane region" description="Helical" evidence="1">
    <location>
        <begin position="109"/>
        <end position="127"/>
    </location>
</feature>
<comment type="caution">
    <text evidence="2">The sequence shown here is derived from an EMBL/GenBank/DDBJ whole genome shotgun (WGS) entry which is preliminary data.</text>
</comment>
<evidence type="ECO:0000313" key="3">
    <source>
        <dbReference type="Proteomes" id="UP000198287"/>
    </source>
</evidence>
<sequence>MVTKPQRKCHKCSGGVYLWPKRTSSFLTDCLNTVYTKDFFGKAWQIQSFVIYLVLFSLPILAGMFSTLNPCEPAFISWQFLTCNSTKWAPSTTEERNIILISGFIETMFWYQVIGAGVLANMVMFYLPLSLKTCMARAANVTSSSSMPFESPHQGLNILIIPNKINIDLVDEHNA</sequence>
<dbReference type="EMBL" id="LNIX01000001">
    <property type="protein sequence ID" value="OXA63468.1"/>
    <property type="molecule type" value="Genomic_DNA"/>
</dbReference>
<evidence type="ECO:0000313" key="2">
    <source>
        <dbReference type="EMBL" id="OXA63468.1"/>
    </source>
</evidence>
<dbReference type="Proteomes" id="UP000198287">
    <property type="component" value="Unassembled WGS sequence"/>
</dbReference>
<dbReference type="AlphaFoldDB" id="A0A226F1X3"/>
<feature type="transmembrane region" description="Helical" evidence="1">
    <location>
        <begin position="49"/>
        <end position="68"/>
    </location>
</feature>
<organism evidence="2 3">
    <name type="scientific">Folsomia candida</name>
    <name type="common">Springtail</name>
    <dbReference type="NCBI Taxonomy" id="158441"/>
    <lineage>
        <taxon>Eukaryota</taxon>
        <taxon>Metazoa</taxon>
        <taxon>Ecdysozoa</taxon>
        <taxon>Arthropoda</taxon>
        <taxon>Hexapoda</taxon>
        <taxon>Collembola</taxon>
        <taxon>Entomobryomorpha</taxon>
        <taxon>Isotomoidea</taxon>
        <taxon>Isotomidae</taxon>
        <taxon>Proisotominae</taxon>
        <taxon>Folsomia</taxon>
    </lineage>
</organism>
<proteinExistence type="predicted"/>